<keyword evidence="7" id="KW-0862">Zinc</keyword>
<dbReference type="InterPro" id="IPR043129">
    <property type="entry name" value="ATPase_NBD"/>
</dbReference>
<dbReference type="PANTHER" id="PTHR42742">
    <property type="entry name" value="TRANSCRIPTIONAL REPRESSOR MPRA"/>
    <property type="match status" value="1"/>
</dbReference>
<evidence type="ECO:0000256" key="13">
    <source>
        <dbReference type="ARBA" id="ARBA00074653"/>
    </source>
</evidence>
<keyword evidence="3 14" id="KW-0808">Transferase</keyword>
<evidence type="ECO:0000256" key="8">
    <source>
        <dbReference type="ARBA" id="ARBA00022840"/>
    </source>
</evidence>
<dbReference type="Proteomes" id="UP000562464">
    <property type="component" value="Unassembled WGS sequence"/>
</dbReference>
<evidence type="ECO:0000256" key="10">
    <source>
        <dbReference type="ARBA" id="ARBA00023277"/>
    </source>
</evidence>
<dbReference type="FunFam" id="3.30.420.40:FF:000153">
    <property type="entry name" value="Putative fructokinase"/>
    <property type="match status" value="1"/>
</dbReference>
<evidence type="ECO:0000256" key="6">
    <source>
        <dbReference type="ARBA" id="ARBA00022777"/>
    </source>
</evidence>
<dbReference type="SUPFAM" id="SSF53067">
    <property type="entry name" value="Actin-like ATPase domain"/>
    <property type="match status" value="1"/>
</dbReference>
<reference evidence="14 15" key="1">
    <citation type="submission" date="2020-08" db="EMBL/GenBank/DDBJ databases">
        <title>Genomic Encyclopedia of Type Strains, Phase IV (KMG-IV): sequencing the most valuable type-strain genomes for metagenomic binning, comparative biology and taxonomic classification.</title>
        <authorList>
            <person name="Goeker M."/>
        </authorList>
    </citation>
    <scope>NUCLEOTIDE SEQUENCE [LARGE SCALE GENOMIC DNA]</scope>
    <source>
        <strain evidence="14 15">DSM 14925</strain>
    </source>
</reference>
<comment type="similarity">
    <text evidence="2">Belongs to the ROK (NagC/XylR) family.</text>
</comment>
<sequence length="291" mass="31431">MVRYGSVETGGTKFVLAIGDENFKIIKKLQIPTTTPDETIEGVIRFFKENPIDSLGIGSFGPIDINLNSSTYGYITTTPKAGWAQVNLLSRVKEVLNVPVAFTTDVNAAAYGEMIATGKQSLVYFTIGTGIGGGAVQDGKFVGGISHSEMGHTFVKRHPDDLDFTGICPFHGDCLEGLAAGPSIEARTGIRGEDLPYESPVWDIIAYYIAQMAVNTTLNFAPEKIVFGGGVMAQSHMMIRVQEQFLKLLNDYVQIPGLIDEYLVTPSIENNGSATIGGFAMAKELIKNSYN</sequence>
<dbReference type="InterPro" id="IPR051804">
    <property type="entry name" value="Carb_Metab_Reg_Kinase/Isom"/>
</dbReference>
<evidence type="ECO:0000256" key="2">
    <source>
        <dbReference type="ARBA" id="ARBA00006479"/>
    </source>
</evidence>
<keyword evidence="6 14" id="KW-0418">Kinase</keyword>
<comment type="caution">
    <text evidence="14">The sequence shown here is derived from an EMBL/GenBank/DDBJ whole genome shotgun (WGS) entry which is preliminary data.</text>
</comment>
<comment type="cofactor">
    <cofactor evidence="1">
        <name>Mg(2+)</name>
        <dbReference type="ChEBI" id="CHEBI:18420"/>
    </cofactor>
</comment>
<keyword evidence="5" id="KW-0547">Nucleotide-binding</keyword>
<evidence type="ECO:0000256" key="1">
    <source>
        <dbReference type="ARBA" id="ARBA00001946"/>
    </source>
</evidence>
<dbReference type="Pfam" id="PF00480">
    <property type="entry name" value="ROK"/>
    <property type="match status" value="1"/>
</dbReference>
<evidence type="ECO:0000256" key="12">
    <source>
        <dbReference type="ARBA" id="ARBA00048451"/>
    </source>
</evidence>
<dbReference type="InterPro" id="IPR000600">
    <property type="entry name" value="ROK"/>
</dbReference>
<dbReference type="GO" id="GO:0005524">
    <property type="term" value="F:ATP binding"/>
    <property type="evidence" value="ECO:0007669"/>
    <property type="project" value="UniProtKB-KW"/>
</dbReference>
<protein>
    <recommendedName>
        <fullName evidence="13">Fructokinase</fullName>
        <ecNumber evidence="11">2.7.1.4</ecNumber>
    </recommendedName>
</protein>
<dbReference type="FunFam" id="3.30.420.40:FF:000136">
    <property type="entry name" value="Putative fructokinase"/>
    <property type="match status" value="1"/>
</dbReference>
<evidence type="ECO:0000313" key="15">
    <source>
        <dbReference type="Proteomes" id="UP000562464"/>
    </source>
</evidence>
<evidence type="ECO:0000256" key="5">
    <source>
        <dbReference type="ARBA" id="ARBA00022741"/>
    </source>
</evidence>
<gene>
    <name evidence="14" type="ORF">HNQ37_000654</name>
</gene>
<evidence type="ECO:0000256" key="7">
    <source>
        <dbReference type="ARBA" id="ARBA00022833"/>
    </source>
</evidence>
<evidence type="ECO:0000256" key="4">
    <source>
        <dbReference type="ARBA" id="ARBA00022723"/>
    </source>
</evidence>
<keyword evidence="8" id="KW-0067">ATP-binding</keyword>
<keyword evidence="4" id="KW-0479">Metal-binding</keyword>
<evidence type="ECO:0000313" key="14">
    <source>
        <dbReference type="EMBL" id="MBB5887780.1"/>
    </source>
</evidence>
<dbReference type="EMBL" id="JACHHV010000007">
    <property type="protein sequence ID" value="MBB5887780.1"/>
    <property type="molecule type" value="Genomic_DNA"/>
</dbReference>
<name>A0A841C991_9LACT</name>
<dbReference type="GO" id="GO:0046872">
    <property type="term" value="F:metal ion binding"/>
    <property type="evidence" value="ECO:0007669"/>
    <property type="project" value="UniProtKB-KW"/>
</dbReference>
<keyword evidence="10" id="KW-0119">Carbohydrate metabolism</keyword>
<accession>A0A841C991</accession>
<dbReference type="RefSeq" id="WP_183539253.1">
    <property type="nucleotide sequence ID" value="NZ_JACHHV010000007.1"/>
</dbReference>
<evidence type="ECO:0000256" key="3">
    <source>
        <dbReference type="ARBA" id="ARBA00022679"/>
    </source>
</evidence>
<evidence type="ECO:0000256" key="9">
    <source>
        <dbReference type="ARBA" id="ARBA00022842"/>
    </source>
</evidence>
<keyword evidence="15" id="KW-1185">Reference proteome</keyword>
<proteinExistence type="inferred from homology"/>
<dbReference type="PANTHER" id="PTHR42742:SF3">
    <property type="entry name" value="FRUCTOKINASE"/>
    <property type="match status" value="1"/>
</dbReference>
<comment type="catalytic activity">
    <reaction evidence="12">
        <text>D-fructose + ATP = D-fructose 6-phosphate + ADP + H(+)</text>
        <dbReference type="Rhea" id="RHEA:16125"/>
        <dbReference type="ChEBI" id="CHEBI:15378"/>
        <dbReference type="ChEBI" id="CHEBI:30616"/>
        <dbReference type="ChEBI" id="CHEBI:37721"/>
        <dbReference type="ChEBI" id="CHEBI:61527"/>
        <dbReference type="ChEBI" id="CHEBI:456216"/>
        <dbReference type="EC" id="2.7.1.4"/>
    </reaction>
</comment>
<dbReference type="InterPro" id="IPR054618">
    <property type="entry name" value="ScrK"/>
</dbReference>
<dbReference type="GO" id="GO:0008865">
    <property type="term" value="F:fructokinase activity"/>
    <property type="evidence" value="ECO:0007669"/>
    <property type="project" value="UniProtKB-EC"/>
</dbReference>
<dbReference type="CDD" id="cd24067">
    <property type="entry name" value="ASKHA_NBD_ROK_BsFRK-like"/>
    <property type="match status" value="1"/>
</dbReference>
<evidence type="ECO:0000256" key="11">
    <source>
        <dbReference type="ARBA" id="ARBA00038887"/>
    </source>
</evidence>
<dbReference type="EC" id="2.7.1.4" evidence="11"/>
<keyword evidence="9" id="KW-0460">Magnesium</keyword>
<dbReference type="AlphaFoldDB" id="A0A841C991"/>
<dbReference type="NCBIfam" id="NF045550">
    <property type="entry name" value="FrctkaseScrK"/>
    <property type="match status" value="1"/>
</dbReference>
<dbReference type="Gene3D" id="3.30.420.40">
    <property type="match status" value="2"/>
</dbReference>
<organism evidence="14 15">
    <name type="scientific">Lactovum miscens</name>
    <dbReference type="NCBI Taxonomy" id="190387"/>
    <lineage>
        <taxon>Bacteria</taxon>
        <taxon>Bacillati</taxon>
        <taxon>Bacillota</taxon>
        <taxon>Bacilli</taxon>
        <taxon>Lactobacillales</taxon>
        <taxon>Streptococcaceae</taxon>
        <taxon>Lactovum</taxon>
    </lineage>
</organism>